<keyword evidence="4 11" id="KW-0812">Transmembrane</keyword>
<dbReference type="GO" id="GO:0012505">
    <property type="term" value="C:endomembrane system"/>
    <property type="evidence" value="ECO:0007669"/>
    <property type="project" value="UniProtKB-SubCell"/>
</dbReference>
<dbReference type="Gene3D" id="2.60.490.10">
    <property type="entry name" value="atp-gated p2x4 ion channel domain"/>
    <property type="match status" value="1"/>
</dbReference>
<comment type="subcellular location">
    <subcellularLocation>
        <location evidence="1">Endomembrane system</location>
    </subcellularLocation>
</comment>
<dbReference type="GO" id="GO:0004931">
    <property type="term" value="F:extracellularly ATP-gated monoatomic cation channel activity"/>
    <property type="evidence" value="ECO:0007669"/>
    <property type="project" value="InterPro"/>
</dbReference>
<keyword evidence="8" id="KW-1071">Ligand-gated ion channel</keyword>
<evidence type="ECO:0000313" key="12">
    <source>
        <dbReference type="EMBL" id="KAJ8371874.1"/>
    </source>
</evidence>
<evidence type="ECO:0000256" key="4">
    <source>
        <dbReference type="ARBA" id="ARBA00022692"/>
    </source>
</evidence>
<keyword evidence="6" id="KW-0406">Ion transport</keyword>
<reference evidence="12" key="1">
    <citation type="journal article" date="2023" name="Science">
        <title>Genome structures resolve the early diversification of teleost fishes.</title>
        <authorList>
            <person name="Parey E."/>
            <person name="Louis A."/>
            <person name="Montfort J."/>
            <person name="Bouchez O."/>
            <person name="Roques C."/>
            <person name="Iampietro C."/>
            <person name="Lluch J."/>
            <person name="Castinel A."/>
            <person name="Donnadieu C."/>
            <person name="Desvignes T."/>
            <person name="Floi Bucao C."/>
            <person name="Jouanno E."/>
            <person name="Wen M."/>
            <person name="Mejri S."/>
            <person name="Dirks R."/>
            <person name="Jansen H."/>
            <person name="Henkel C."/>
            <person name="Chen W.J."/>
            <person name="Zahm M."/>
            <person name="Cabau C."/>
            <person name="Klopp C."/>
            <person name="Thompson A.W."/>
            <person name="Robinson-Rechavi M."/>
            <person name="Braasch I."/>
            <person name="Lecointre G."/>
            <person name="Bobe J."/>
            <person name="Postlethwait J.H."/>
            <person name="Berthelot C."/>
            <person name="Roest Crollius H."/>
            <person name="Guiguen Y."/>
        </authorList>
    </citation>
    <scope>NUCLEOTIDE SEQUENCE</scope>
    <source>
        <strain evidence="12">NC1722</strain>
    </source>
</reference>
<evidence type="ECO:0000256" key="10">
    <source>
        <dbReference type="SAM" id="MobiDB-lite"/>
    </source>
</evidence>
<evidence type="ECO:0000256" key="8">
    <source>
        <dbReference type="ARBA" id="ARBA00023286"/>
    </source>
</evidence>
<evidence type="ECO:0000256" key="3">
    <source>
        <dbReference type="ARBA" id="ARBA00022448"/>
    </source>
</evidence>
<evidence type="ECO:0000256" key="7">
    <source>
        <dbReference type="ARBA" id="ARBA00023136"/>
    </source>
</evidence>
<dbReference type="EMBL" id="JAINUG010000426">
    <property type="protein sequence ID" value="KAJ8371874.1"/>
    <property type="molecule type" value="Genomic_DNA"/>
</dbReference>
<evidence type="ECO:0000256" key="9">
    <source>
        <dbReference type="ARBA" id="ARBA00023303"/>
    </source>
</evidence>
<dbReference type="InterPro" id="IPR059116">
    <property type="entry name" value="P2X_receptor"/>
</dbReference>
<dbReference type="GO" id="GO:0070588">
    <property type="term" value="P:calcium ion transmembrane transport"/>
    <property type="evidence" value="ECO:0007669"/>
    <property type="project" value="TreeGrafter"/>
</dbReference>
<comment type="caution">
    <text evidence="12">The sequence shown here is derived from an EMBL/GenBank/DDBJ whole genome shotgun (WGS) entry which is preliminary data.</text>
</comment>
<accession>A0AAD7R8H8</accession>
<dbReference type="Proteomes" id="UP001221898">
    <property type="component" value="Unassembled WGS sequence"/>
</dbReference>
<keyword evidence="13" id="KW-1185">Reference proteome</keyword>
<comment type="similarity">
    <text evidence="2">Belongs to the P2X receptor family.</text>
</comment>
<evidence type="ECO:0008006" key="14">
    <source>
        <dbReference type="Google" id="ProtNLM"/>
    </source>
</evidence>
<dbReference type="GO" id="GO:0033198">
    <property type="term" value="P:response to ATP"/>
    <property type="evidence" value="ECO:0007669"/>
    <property type="project" value="InterPro"/>
</dbReference>
<dbReference type="InterPro" id="IPR027309">
    <property type="entry name" value="P2X_extracellular_dom_sf"/>
</dbReference>
<sequence>MLKTCEIQGWCPAEIDSIQVEPMMEVENFTIFIKNSIRFPTFNFIKGNLRPDITKDYIRTCRFNQEEHIYCPIFRVGDVLDYANQDFSSIAKEGGVIGIKISWVCDLDRSEEYCNPKFSFTRLDAVSQNNNASLGYNFRYAKYYMSENGTQHRTLIKAYGIRFDIIVTGMARKFDLIPTLINAVAAFTSIGVGTVLCDIILLNFLKGADKYKAMKFEEVSGADISPSPCHSNSLYQGSSTQLSVKQREKHSDNSIAQLG</sequence>
<dbReference type="InterPro" id="IPR001429">
    <property type="entry name" value="P2X_purnocptor"/>
</dbReference>
<keyword evidence="3" id="KW-0813">Transport</keyword>
<evidence type="ECO:0000256" key="6">
    <source>
        <dbReference type="ARBA" id="ARBA00023065"/>
    </source>
</evidence>
<dbReference type="PANTHER" id="PTHR10125">
    <property type="entry name" value="P2X PURINOCEPTOR"/>
    <property type="match status" value="1"/>
</dbReference>
<evidence type="ECO:0000256" key="5">
    <source>
        <dbReference type="ARBA" id="ARBA00022989"/>
    </source>
</evidence>
<dbReference type="PANTHER" id="PTHR10125:SF8">
    <property type="entry name" value="P2X PURINOCEPTOR 3"/>
    <property type="match status" value="1"/>
</dbReference>
<keyword evidence="7 11" id="KW-0472">Membrane</keyword>
<evidence type="ECO:0000313" key="13">
    <source>
        <dbReference type="Proteomes" id="UP001221898"/>
    </source>
</evidence>
<proteinExistence type="inferred from homology"/>
<dbReference type="InterPro" id="IPR003046">
    <property type="entry name" value="P2X3_purnocptor"/>
</dbReference>
<keyword evidence="9" id="KW-0407">Ion channel</keyword>
<dbReference type="NCBIfam" id="TIGR00863">
    <property type="entry name" value="P2X"/>
    <property type="match status" value="1"/>
</dbReference>
<feature type="region of interest" description="Disordered" evidence="10">
    <location>
        <begin position="230"/>
        <end position="259"/>
    </location>
</feature>
<evidence type="ECO:0000256" key="1">
    <source>
        <dbReference type="ARBA" id="ARBA00004308"/>
    </source>
</evidence>
<dbReference type="PRINTS" id="PR01310">
    <property type="entry name" value="P2X3RECEPTOR"/>
</dbReference>
<organism evidence="12 13">
    <name type="scientific">Aldrovandia affinis</name>
    <dbReference type="NCBI Taxonomy" id="143900"/>
    <lineage>
        <taxon>Eukaryota</taxon>
        <taxon>Metazoa</taxon>
        <taxon>Chordata</taxon>
        <taxon>Craniata</taxon>
        <taxon>Vertebrata</taxon>
        <taxon>Euteleostomi</taxon>
        <taxon>Actinopterygii</taxon>
        <taxon>Neopterygii</taxon>
        <taxon>Teleostei</taxon>
        <taxon>Notacanthiformes</taxon>
        <taxon>Halosauridae</taxon>
        <taxon>Aldrovandia</taxon>
    </lineage>
</organism>
<dbReference type="PRINTS" id="PR01307">
    <property type="entry name" value="P2XRECEPTOR"/>
</dbReference>
<evidence type="ECO:0000256" key="11">
    <source>
        <dbReference type="SAM" id="Phobius"/>
    </source>
</evidence>
<dbReference type="Pfam" id="PF00864">
    <property type="entry name" value="P2X_receptor"/>
    <property type="match status" value="1"/>
</dbReference>
<feature type="transmembrane region" description="Helical" evidence="11">
    <location>
        <begin position="180"/>
        <end position="205"/>
    </location>
</feature>
<gene>
    <name evidence="12" type="ORF">AAFF_G00299120</name>
</gene>
<dbReference type="AlphaFoldDB" id="A0AAD7R8H8"/>
<name>A0AAD7R8H8_9TELE</name>
<evidence type="ECO:0000256" key="2">
    <source>
        <dbReference type="ARBA" id="ARBA00009848"/>
    </source>
</evidence>
<dbReference type="GO" id="GO:0005886">
    <property type="term" value="C:plasma membrane"/>
    <property type="evidence" value="ECO:0007669"/>
    <property type="project" value="InterPro"/>
</dbReference>
<dbReference type="GO" id="GO:0001614">
    <property type="term" value="F:purinergic nucleotide receptor activity"/>
    <property type="evidence" value="ECO:0007669"/>
    <property type="project" value="InterPro"/>
</dbReference>
<dbReference type="GO" id="GO:0005524">
    <property type="term" value="F:ATP binding"/>
    <property type="evidence" value="ECO:0007669"/>
    <property type="project" value="InterPro"/>
</dbReference>
<feature type="compositionally biased region" description="Polar residues" evidence="10">
    <location>
        <begin position="230"/>
        <end position="244"/>
    </location>
</feature>
<dbReference type="GO" id="GO:0098794">
    <property type="term" value="C:postsynapse"/>
    <property type="evidence" value="ECO:0007669"/>
    <property type="project" value="GOC"/>
</dbReference>
<keyword evidence="5 11" id="KW-1133">Transmembrane helix</keyword>
<protein>
    <recommendedName>
        <fullName evidence="14">ATP receptor</fullName>
    </recommendedName>
</protein>